<gene>
    <name evidence="2" type="ORF">AQI95_14410</name>
</gene>
<dbReference type="AlphaFoldDB" id="A0A124HG68"/>
<feature type="region of interest" description="Disordered" evidence="1">
    <location>
        <begin position="67"/>
        <end position="95"/>
    </location>
</feature>
<proteinExistence type="predicted"/>
<keyword evidence="3" id="KW-1185">Reference proteome</keyword>
<reference evidence="2 3" key="1">
    <citation type="submission" date="2015-10" db="EMBL/GenBank/DDBJ databases">
        <title>Draft genome sequence of Streptomyces yokosukanensis DSM 40224, type strain for the species Streptomyces yokosukanensis.</title>
        <authorList>
            <person name="Ruckert C."/>
            <person name="Winkler A."/>
            <person name="Kalinowski J."/>
            <person name="Kampfer P."/>
            <person name="Glaeser S."/>
        </authorList>
    </citation>
    <scope>NUCLEOTIDE SEQUENCE [LARGE SCALE GENOMIC DNA]</scope>
    <source>
        <strain evidence="2 3">DSM 40224</strain>
    </source>
</reference>
<comment type="caution">
    <text evidence="2">The sequence shown here is derived from an EMBL/GenBank/DDBJ whole genome shotgun (WGS) entry which is preliminary data.</text>
</comment>
<feature type="compositionally biased region" description="Basic and acidic residues" evidence="1">
    <location>
        <begin position="74"/>
        <end position="87"/>
    </location>
</feature>
<dbReference type="Proteomes" id="UP000053127">
    <property type="component" value="Unassembled WGS sequence"/>
</dbReference>
<organism evidence="2 3">
    <name type="scientific">Streptomyces yokosukanensis</name>
    <dbReference type="NCBI Taxonomy" id="67386"/>
    <lineage>
        <taxon>Bacteria</taxon>
        <taxon>Bacillati</taxon>
        <taxon>Actinomycetota</taxon>
        <taxon>Actinomycetes</taxon>
        <taxon>Kitasatosporales</taxon>
        <taxon>Streptomycetaceae</taxon>
        <taxon>Streptomyces</taxon>
    </lineage>
</organism>
<evidence type="ECO:0000313" key="3">
    <source>
        <dbReference type="Proteomes" id="UP000053127"/>
    </source>
</evidence>
<evidence type="ECO:0000256" key="1">
    <source>
        <dbReference type="SAM" id="MobiDB-lite"/>
    </source>
</evidence>
<accession>A0A124HG68</accession>
<protein>
    <submittedName>
        <fullName evidence="2">Uncharacterized protein</fullName>
    </submittedName>
</protein>
<name>A0A124HG68_9ACTN</name>
<dbReference type="EMBL" id="LMWN01000018">
    <property type="protein sequence ID" value="KUN06099.1"/>
    <property type="molecule type" value="Genomic_DNA"/>
</dbReference>
<dbReference type="STRING" id="67386.AQI95_14410"/>
<sequence length="211" mass="22430">MGAVLVAGGVAVPLALGAQGYGCSQLPAATRALVKGPAAATRALDPRDDMSRYDAERACLAHYLERLTPQGTDQDQHPEKEPGEDGLPRALGPDNDLRDIASRFGTLMYARADGARHGRIGDLRSFDESARRHTRGAYRAAGGAGGRPAMGSIARRPVSGPVRGDLMDGRGQMFLTPDAWAEARTVPAARAAAIRQVLDDAYVKGYRYGFL</sequence>
<evidence type="ECO:0000313" key="2">
    <source>
        <dbReference type="EMBL" id="KUN06099.1"/>
    </source>
</evidence>